<evidence type="ECO:0000259" key="2">
    <source>
        <dbReference type="Pfam" id="PF25583"/>
    </source>
</evidence>
<sequence length="341" mass="38532">MNTAIRYINILELLPVEPKPGISTIDILAKLEEKGAQTGVRNLQRDLAFLAKYYPIMRNDMVRPHRWRFASDYQGSFAAMDVSSAVSTILVNEYLIGIMPTPLLAQLSPQLNRAKNFLQSSSDKTYSNWLDKVKIIPDGKALIPATIDSSMWATVCDAIMSNKALDVIYDSHAKDKIQSFVLHPYGVMIRKSATYVLGSYNEYDDVRQYALQRFKSLKVSSVDFRPNPSFSVQTYIDNGESSLKFSDESIQLEALISPSLARRLEETKLSESQIILKTMSSEWFCLRAVIPDDRDTRCWLLSQGAEIVVRAPLSLREGILHEARQIINLSHSLSSLEIDMN</sequence>
<evidence type="ECO:0000313" key="3">
    <source>
        <dbReference type="EMBL" id="RCX07152.1"/>
    </source>
</evidence>
<reference evidence="3 4" key="1">
    <citation type="submission" date="2018-07" db="EMBL/GenBank/DDBJ databases">
        <title>Genomic Encyclopedia of Type Strains, Phase III (KMG-III): the genomes of soil and plant-associated and newly described type strains.</title>
        <authorList>
            <person name="Whitman W."/>
        </authorList>
    </citation>
    <scope>NUCLEOTIDE SEQUENCE [LARGE SCALE GENOMIC DNA]</scope>
    <source>
        <strain evidence="3 4">CECT 7731</strain>
    </source>
</reference>
<accession>A0A369ACR3</accession>
<feature type="domain" description="WCX" evidence="2">
    <location>
        <begin position="250"/>
        <end position="326"/>
    </location>
</feature>
<name>A0A369ACR3_9GAMM</name>
<dbReference type="PANTHER" id="PTHR34580:SF1">
    <property type="entry name" value="PROTEIN PAFC"/>
    <property type="match status" value="1"/>
</dbReference>
<dbReference type="InterPro" id="IPR051534">
    <property type="entry name" value="CBASS_pafABC_assoc_protein"/>
</dbReference>
<proteinExistence type="predicted"/>
<evidence type="ECO:0000313" key="4">
    <source>
        <dbReference type="Proteomes" id="UP000253506"/>
    </source>
</evidence>
<protein>
    <submittedName>
        <fullName evidence="3">WYL domain-containing protein</fullName>
    </submittedName>
</protein>
<dbReference type="PROSITE" id="PS52050">
    <property type="entry name" value="WYL"/>
    <property type="match status" value="1"/>
</dbReference>
<gene>
    <name evidence="3" type="ORF">DFP77_10619</name>
</gene>
<feature type="domain" description="WYL" evidence="1">
    <location>
        <begin position="152"/>
        <end position="219"/>
    </location>
</feature>
<dbReference type="PANTHER" id="PTHR34580">
    <property type="match status" value="1"/>
</dbReference>
<dbReference type="InterPro" id="IPR026881">
    <property type="entry name" value="WYL_dom"/>
</dbReference>
<dbReference type="RefSeq" id="WP_114411086.1">
    <property type="nucleotide sequence ID" value="NZ_QPJQ01000006.1"/>
</dbReference>
<dbReference type="Proteomes" id="UP000253506">
    <property type="component" value="Unassembled WGS sequence"/>
</dbReference>
<dbReference type="AlphaFoldDB" id="A0A369ACR3"/>
<dbReference type="OrthoDB" id="8595817at2"/>
<comment type="caution">
    <text evidence="3">The sequence shown here is derived from an EMBL/GenBank/DDBJ whole genome shotgun (WGS) entry which is preliminary data.</text>
</comment>
<evidence type="ECO:0000259" key="1">
    <source>
        <dbReference type="Pfam" id="PF13280"/>
    </source>
</evidence>
<dbReference type="Pfam" id="PF13280">
    <property type="entry name" value="WYL"/>
    <property type="match status" value="1"/>
</dbReference>
<dbReference type="Pfam" id="PF25583">
    <property type="entry name" value="WCX"/>
    <property type="match status" value="1"/>
</dbReference>
<dbReference type="InterPro" id="IPR057727">
    <property type="entry name" value="WCX_dom"/>
</dbReference>
<organism evidence="3 4">
    <name type="scientific">Marinomonas foliarum</name>
    <dbReference type="NCBI Taxonomy" id="491950"/>
    <lineage>
        <taxon>Bacteria</taxon>
        <taxon>Pseudomonadati</taxon>
        <taxon>Pseudomonadota</taxon>
        <taxon>Gammaproteobacteria</taxon>
        <taxon>Oceanospirillales</taxon>
        <taxon>Oceanospirillaceae</taxon>
        <taxon>Marinomonas</taxon>
    </lineage>
</organism>
<dbReference type="EMBL" id="QPJQ01000006">
    <property type="protein sequence ID" value="RCX07152.1"/>
    <property type="molecule type" value="Genomic_DNA"/>
</dbReference>